<dbReference type="Proteomes" id="UP000600101">
    <property type="component" value="Unassembled WGS sequence"/>
</dbReference>
<dbReference type="HAMAP" id="MF_00265">
    <property type="entry name" value="VapC_Nob1"/>
    <property type="match status" value="1"/>
</dbReference>
<dbReference type="GO" id="GO:0004540">
    <property type="term" value="F:RNA nuclease activity"/>
    <property type="evidence" value="ECO:0007669"/>
    <property type="project" value="InterPro"/>
</dbReference>
<dbReference type="PANTHER" id="PTHR33653:SF1">
    <property type="entry name" value="RIBONUCLEASE VAPC2"/>
    <property type="match status" value="1"/>
</dbReference>
<dbReference type="PANTHER" id="PTHR33653">
    <property type="entry name" value="RIBONUCLEASE VAPC2"/>
    <property type="match status" value="1"/>
</dbReference>
<dbReference type="GO" id="GO:0016787">
    <property type="term" value="F:hydrolase activity"/>
    <property type="evidence" value="ECO:0007669"/>
    <property type="project" value="UniProtKB-KW"/>
</dbReference>
<dbReference type="GO" id="GO:0000287">
    <property type="term" value="F:magnesium ion binding"/>
    <property type="evidence" value="ECO:0007669"/>
    <property type="project" value="UniProtKB-UniRule"/>
</dbReference>
<keyword evidence="8" id="KW-0800">Toxin</keyword>
<dbReference type="InterPro" id="IPR050556">
    <property type="entry name" value="Type_II_TA_system_RNase"/>
</dbReference>
<evidence type="ECO:0000256" key="7">
    <source>
        <dbReference type="ARBA" id="ARBA00038093"/>
    </source>
</evidence>
<dbReference type="GO" id="GO:0090729">
    <property type="term" value="F:toxin activity"/>
    <property type="evidence" value="ECO:0007669"/>
    <property type="project" value="UniProtKB-KW"/>
</dbReference>
<name>A0A9X0R2G1_9PROT</name>
<comment type="cofactor">
    <cofactor evidence="1 8">
        <name>Mg(2+)</name>
        <dbReference type="ChEBI" id="CHEBI:18420"/>
    </cofactor>
</comment>
<dbReference type="EC" id="3.1.-.-" evidence="8"/>
<feature type="binding site" evidence="8">
    <location>
        <position position="5"/>
    </location>
    <ligand>
        <name>Mg(2+)</name>
        <dbReference type="ChEBI" id="CHEBI:18420"/>
    </ligand>
</feature>
<feature type="domain" description="PIN" evidence="9">
    <location>
        <begin position="2"/>
        <end position="124"/>
    </location>
</feature>
<dbReference type="Gene3D" id="3.40.50.1010">
    <property type="entry name" value="5'-nuclease"/>
    <property type="match status" value="1"/>
</dbReference>
<dbReference type="CDD" id="cd18731">
    <property type="entry name" value="PIN_NgFitB-like"/>
    <property type="match status" value="1"/>
</dbReference>
<comment type="similarity">
    <text evidence="7 8">Belongs to the PINc/VapC protein family.</text>
</comment>
<evidence type="ECO:0000256" key="5">
    <source>
        <dbReference type="ARBA" id="ARBA00022801"/>
    </source>
</evidence>
<gene>
    <name evidence="8" type="primary">vapC</name>
    <name evidence="10" type="ORF">H7965_25175</name>
</gene>
<keyword evidence="5 8" id="KW-0378">Hydrolase</keyword>
<dbReference type="SUPFAM" id="SSF88723">
    <property type="entry name" value="PIN domain-like"/>
    <property type="match status" value="1"/>
</dbReference>
<protein>
    <recommendedName>
        <fullName evidence="8">Ribonuclease VapC</fullName>
        <shortName evidence="8">RNase VapC</shortName>
        <ecNumber evidence="8">3.1.-.-</ecNumber>
    </recommendedName>
    <alternativeName>
        <fullName evidence="8">Toxin VapC</fullName>
    </alternativeName>
</protein>
<dbReference type="AlphaFoldDB" id="A0A9X0R2G1"/>
<sequence length="142" mass="15172">MILLDTNVLSELARPAPHPMVLAWARGVRPSELATTAVTEAELRYGLALLPAGQRRDALTAAMEALFAQLLAGRVLPFDRAAAPHYADFAAARRAVGRPVATADAMIAAIVRARGVTTLVTRNTADFEGCGITLLDPWQEQP</sequence>
<evidence type="ECO:0000259" key="9">
    <source>
        <dbReference type="Pfam" id="PF01850"/>
    </source>
</evidence>
<proteinExistence type="inferred from homology"/>
<keyword evidence="4 8" id="KW-0479">Metal-binding</keyword>
<accession>A0A9X0R2G1</accession>
<keyword evidence="3 8" id="KW-0540">Nuclease</keyword>
<dbReference type="Pfam" id="PF01850">
    <property type="entry name" value="PIN"/>
    <property type="match status" value="1"/>
</dbReference>
<reference evidence="10" key="1">
    <citation type="submission" date="2020-08" db="EMBL/GenBank/DDBJ databases">
        <authorList>
            <person name="Hu Y."/>
            <person name="Nguyen S.V."/>
            <person name="Li F."/>
            <person name="Fanning S."/>
        </authorList>
    </citation>
    <scope>NUCLEOTIDE SEQUENCE</scope>
    <source>
        <strain evidence="10">SYSU D8009</strain>
    </source>
</reference>
<comment type="function">
    <text evidence="8">Toxic component of a toxin-antitoxin (TA) system. An RNase.</text>
</comment>
<evidence type="ECO:0000256" key="2">
    <source>
        <dbReference type="ARBA" id="ARBA00022649"/>
    </source>
</evidence>
<evidence type="ECO:0000256" key="1">
    <source>
        <dbReference type="ARBA" id="ARBA00001946"/>
    </source>
</evidence>
<keyword evidence="2 8" id="KW-1277">Toxin-antitoxin system</keyword>
<evidence type="ECO:0000256" key="4">
    <source>
        <dbReference type="ARBA" id="ARBA00022723"/>
    </source>
</evidence>
<keyword evidence="6 8" id="KW-0460">Magnesium</keyword>
<evidence type="ECO:0000313" key="10">
    <source>
        <dbReference type="EMBL" id="MBC4018561.1"/>
    </source>
</evidence>
<dbReference type="InterPro" id="IPR022907">
    <property type="entry name" value="VapC_family"/>
</dbReference>
<dbReference type="EMBL" id="JACOMF010000063">
    <property type="protein sequence ID" value="MBC4018561.1"/>
    <property type="molecule type" value="Genomic_DNA"/>
</dbReference>
<feature type="binding site" evidence="8">
    <location>
        <position position="104"/>
    </location>
    <ligand>
        <name>Mg(2+)</name>
        <dbReference type="ChEBI" id="CHEBI:18420"/>
    </ligand>
</feature>
<evidence type="ECO:0000313" key="11">
    <source>
        <dbReference type="Proteomes" id="UP000600101"/>
    </source>
</evidence>
<dbReference type="RefSeq" id="WP_186773312.1">
    <property type="nucleotide sequence ID" value="NZ_JACOMF010000063.1"/>
</dbReference>
<dbReference type="InterPro" id="IPR029060">
    <property type="entry name" value="PIN-like_dom_sf"/>
</dbReference>
<dbReference type="InterPro" id="IPR002716">
    <property type="entry name" value="PIN_dom"/>
</dbReference>
<evidence type="ECO:0000256" key="8">
    <source>
        <dbReference type="HAMAP-Rule" id="MF_00265"/>
    </source>
</evidence>
<comment type="caution">
    <text evidence="10">The sequence shown here is derived from an EMBL/GenBank/DDBJ whole genome shotgun (WGS) entry which is preliminary data.</text>
</comment>
<organism evidence="10 11">
    <name type="scientific">Siccirubricoccus deserti</name>
    <dbReference type="NCBI Taxonomy" id="2013562"/>
    <lineage>
        <taxon>Bacteria</taxon>
        <taxon>Pseudomonadati</taxon>
        <taxon>Pseudomonadota</taxon>
        <taxon>Alphaproteobacteria</taxon>
        <taxon>Acetobacterales</taxon>
        <taxon>Roseomonadaceae</taxon>
        <taxon>Siccirubricoccus</taxon>
    </lineage>
</organism>
<evidence type="ECO:0000256" key="3">
    <source>
        <dbReference type="ARBA" id="ARBA00022722"/>
    </source>
</evidence>
<keyword evidence="11" id="KW-1185">Reference proteome</keyword>
<evidence type="ECO:0000256" key="6">
    <source>
        <dbReference type="ARBA" id="ARBA00022842"/>
    </source>
</evidence>